<organism evidence="2 3">
    <name type="scientific">Dendrobium nobile</name>
    <name type="common">Orchid</name>
    <dbReference type="NCBI Taxonomy" id="94219"/>
    <lineage>
        <taxon>Eukaryota</taxon>
        <taxon>Viridiplantae</taxon>
        <taxon>Streptophyta</taxon>
        <taxon>Embryophyta</taxon>
        <taxon>Tracheophyta</taxon>
        <taxon>Spermatophyta</taxon>
        <taxon>Magnoliopsida</taxon>
        <taxon>Liliopsida</taxon>
        <taxon>Asparagales</taxon>
        <taxon>Orchidaceae</taxon>
        <taxon>Epidendroideae</taxon>
        <taxon>Malaxideae</taxon>
        <taxon>Dendrobiinae</taxon>
        <taxon>Dendrobium</taxon>
    </lineage>
</organism>
<feature type="region of interest" description="Disordered" evidence="1">
    <location>
        <begin position="1"/>
        <end position="31"/>
    </location>
</feature>
<evidence type="ECO:0000313" key="3">
    <source>
        <dbReference type="Proteomes" id="UP000829196"/>
    </source>
</evidence>
<reference evidence="2" key="1">
    <citation type="journal article" date="2022" name="Front. Genet.">
        <title>Chromosome-Scale Assembly of the Dendrobium nobile Genome Provides Insights Into the Molecular Mechanism of the Biosynthesis of the Medicinal Active Ingredient of Dendrobium.</title>
        <authorList>
            <person name="Xu Q."/>
            <person name="Niu S.-C."/>
            <person name="Li K.-L."/>
            <person name="Zheng P.-J."/>
            <person name="Zhang X.-J."/>
            <person name="Jia Y."/>
            <person name="Liu Y."/>
            <person name="Niu Y.-X."/>
            <person name="Yu L.-H."/>
            <person name="Chen D.-F."/>
            <person name="Zhang G.-Q."/>
        </authorList>
    </citation>
    <scope>NUCLEOTIDE SEQUENCE</scope>
    <source>
        <tissue evidence="2">Leaf</tissue>
    </source>
</reference>
<comment type="caution">
    <text evidence="2">The sequence shown here is derived from an EMBL/GenBank/DDBJ whole genome shotgun (WGS) entry which is preliminary data.</text>
</comment>
<proteinExistence type="predicted"/>
<sequence length="103" mass="11348">MSGEEGEDDLPMVRTLIQPSNPSKSPINFRENENDVFDIELLSRLEDVEVANTHSDEAYRSIEACTPQKSPITQCSKLPKPASYPISRPQAMSKVAASARVEG</sequence>
<gene>
    <name evidence="2" type="ORF">KFK09_004254</name>
</gene>
<keyword evidence="3" id="KW-1185">Reference proteome</keyword>
<dbReference type="Proteomes" id="UP000829196">
    <property type="component" value="Unassembled WGS sequence"/>
</dbReference>
<evidence type="ECO:0000313" key="2">
    <source>
        <dbReference type="EMBL" id="KAI0524864.1"/>
    </source>
</evidence>
<feature type="compositionally biased region" description="Polar residues" evidence="1">
    <location>
        <begin position="17"/>
        <end position="26"/>
    </location>
</feature>
<dbReference type="AlphaFoldDB" id="A0A8T3C2D5"/>
<evidence type="ECO:0000256" key="1">
    <source>
        <dbReference type="SAM" id="MobiDB-lite"/>
    </source>
</evidence>
<dbReference type="EMBL" id="JAGYWB010000004">
    <property type="protein sequence ID" value="KAI0524864.1"/>
    <property type="molecule type" value="Genomic_DNA"/>
</dbReference>
<feature type="compositionally biased region" description="Acidic residues" evidence="1">
    <location>
        <begin position="1"/>
        <end position="10"/>
    </location>
</feature>
<accession>A0A8T3C2D5</accession>
<protein>
    <submittedName>
        <fullName evidence="2">Uncharacterized protein</fullName>
    </submittedName>
</protein>
<name>A0A8T3C2D5_DENNO</name>